<gene>
    <name evidence="2" type="ORF">F8O05_09550</name>
</gene>
<feature type="transmembrane region" description="Helical" evidence="1">
    <location>
        <begin position="6"/>
        <end position="25"/>
    </location>
</feature>
<protein>
    <submittedName>
        <fullName evidence="2">Uncharacterized protein</fullName>
    </submittedName>
</protein>
<organism evidence="2 3">
    <name type="scientific">Gulosibacter chungangensis</name>
    <dbReference type="NCBI Taxonomy" id="979746"/>
    <lineage>
        <taxon>Bacteria</taxon>
        <taxon>Bacillati</taxon>
        <taxon>Actinomycetota</taxon>
        <taxon>Actinomycetes</taxon>
        <taxon>Micrococcales</taxon>
        <taxon>Microbacteriaceae</taxon>
        <taxon>Gulosibacter</taxon>
    </lineage>
</organism>
<keyword evidence="1" id="KW-1133">Transmembrane helix</keyword>
<keyword evidence="1" id="KW-0472">Membrane</keyword>
<feature type="transmembrane region" description="Helical" evidence="1">
    <location>
        <begin position="37"/>
        <end position="66"/>
    </location>
</feature>
<dbReference type="Proteomes" id="UP000433493">
    <property type="component" value="Unassembled WGS sequence"/>
</dbReference>
<name>A0A7J5BAF9_9MICO</name>
<dbReference type="OrthoDB" id="2943819at2"/>
<reference evidence="2 3" key="1">
    <citation type="submission" date="2019-09" db="EMBL/GenBank/DDBJ databases">
        <title>Phylogeny of genus Pseudoclavibacter and closely related genus.</title>
        <authorList>
            <person name="Li Y."/>
        </authorList>
    </citation>
    <scope>NUCLEOTIDE SEQUENCE [LARGE SCALE GENOMIC DNA]</scope>
    <source>
        <strain evidence="2 3">KCTC 13959</strain>
    </source>
</reference>
<keyword evidence="3" id="KW-1185">Reference proteome</keyword>
<dbReference type="EMBL" id="WBKB01000005">
    <property type="protein sequence ID" value="KAB1642765.1"/>
    <property type="molecule type" value="Genomic_DNA"/>
</dbReference>
<sequence length="75" mass="8256">MLAVFLMMIPIVGFIYLLVLAFGGTESIAKKNYARATLLWMVILVVISIVIGVVMAIMGVTFFSYLDQSSTSVNY</sequence>
<evidence type="ECO:0000256" key="1">
    <source>
        <dbReference type="SAM" id="Phobius"/>
    </source>
</evidence>
<accession>A0A7J5BAF9</accession>
<keyword evidence="1" id="KW-0812">Transmembrane</keyword>
<evidence type="ECO:0000313" key="3">
    <source>
        <dbReference type="Proteomes" id="UP000433493"/>
    </source>
</evidence>
<dbReference type="AlphaFoldDB" id="A0A7J5BAF9"/>
<evidence type="ECO:0000313" key="2">
    <source>
        <dbReference type="EMBL" id="KAB1642765.1"/>
    </source>
</evidence>
<proteinExistence type="predicted"/>
<comment type="caution">
    <text evidence="2">The sequence shown here is derived from an EMBL/GenBank/DDBJ whole genome shotgun (WGS) entry which is preliminary data.</text>
</comment>